<reference evidence="3" key="1">
    <citation type="submission" date="2018-11" db="EMBL/GenBank/DDBJ databases">
        <authorList>
            <person name="Alioto T."/>
            <person name="Alioto T."/>
        </authorList>
    </citation>
    <scope>NUCLEOTIDE SEQUENCE</scope>
</reference>
<comment type="caution">
    <text evidence="3">The sequence shown here is derived from an EMBL/GenBank/DDBJ whole genome shotgun (WGS) entry which is preliminary data.</text>
</comment>
<evidence type="ECO:0000256" key="1">
    <source>
        <dbReference type="SAM" id="Phobius"/>
    </source>
</evidence>
<feature type="domain" description="DUF7869" evidence="2">
    <location>
        <begin position="3"/>
        <end position="185"/>
    </location>
</feature>
<keyword evidence="4" id="KW-1185">Reference proteome</keyword>
<gene>
    <name evidence="3" type="ORF">MGAL_10B055758</name>
</gene>
<protein>
    <recommendedName>
        <fullName evidence="2">DUF7869 domain-containing protein</fullName>
    </recommendedName>
</protein>
<keyword evidence="1" id="KW-1133">Transmembrane helix</keyword>
<sequence length="954" mass="110151">AVNKVDQLTTHVTGVLAHGQNKFFTFLDWNQYAHDSNLTMNILMLILHQISKLMGNKLPPILYLQADNCWRENKNRYVLGFCELLVHQRIFNEVHLSFLPVGHTHEDVDAAFSRIAETLRRNDAETMPRLKEMLPNVKDIEAIYDIRSWITSSLNDIRKHTKPLHYKFIRDLATHNVKMQYKAFQDSEWKTEHGIIQLISGKPNLPKGIPKVINPLFEKIDINKIKSRIPQWQCLFTDQIEHTEQKWWGGFLGHLEKIRDSLPYRRTKVLSKAKWILPLLPKQQLKRQRPSVDQDIPAELRRLLENEREECFVLEKLCLVLLFLQGKDDPFNDIAKILTNKGLDIEAKGSDGFIRNGFIFEDYLRPKANKYDIRLRPSNIEFQIINVTSSDSGFYWLQHRDPVLELTITNISCQSFTPNNECAINGSSAVLTFIIETSVCYSPKRILRHWRCKQRILSNFTRHVDFYIYNVTLEDEGFYRLWNMFDPIKLQVFNAPVVTCHLTNTTIKCDCDGIPENYSVYRVDQISGNGELVRSVNLKTEIFTFHTDPFPYQKNGRYTCFVSNGIPDTTGKVLQTWSTNVTYEGPPVFSPENRNVKHGEVGISILMSFYIYSFPAFHEVNIEKIGQRQNKFEKFTNYNSLNVTLLYTEFDNAVGIEGYEILIESEVLESDDFHAYLIIVKNHLGESKYRFDIIDTDHLPLSNRKMTYFMIICSIATVIFVYMTILHICLCIKLKKTRSQRHAHEHEDHTYHTYDEIGTLSYRATRTIQWSETSESVGQNAVHQHAAHISNETNALSTDNSTAELDADFIVGELLQSEVTEVQRQRQHVSTSSDDTNLPNTDFFQIPPTVNSSLDNIVNCNKSNANTETLSDQTSQSCSDSDSAMSNNVMIGNRGDGYENPYQTVLQTRPESHRYVEIANERHTSISSTDSNKSEEQILHTGSTKEAVYINLQF</sequence>
<feature type="transmembrane region" description="Helical" evidence="1">
    <location>
        <begin position="708"/>
        <end position="732"/>
    </location>
</feature>
<accession>A0A8B6FNC2</accession>
<dbReference type="Pfam" id="PF25273">
    <property type="entry name" value="DUF7869"/>
    <property type="match status" value="1"/>
</dbReference>
<name>A0A8B6FNC2_MYTGA</name>
<feature type="non-terminal residue" evidence="3">
    <location>
        <position position="1"/>
    </location>
</feature>
<evidence type="ECO:0000259" key="2">
    <source>
        <dbReference type="Pfam" id="PF25273"/>
    </source>
</evidence>
<evidence type="ECO:0000313" key="4">
    <source>
        <dbReference type="Proteomes" id="UP000596742"/>
    </source>
</evidence>
<evidence type="ECO:0000313" key="3">
    <source>
        <dbReference type="EMBL" id="VDI51295.1"/>
    </source>
</evidence>
<dbReference type="OrthoDB" id="6112154at2759"/>
<dbReference type="AlphaFoldDB" id="A0A8B6FNC2"/>
<dbReference type="InterPro" id="IPR057191">
    <property type="entry name" value="DUF7869"/>
</dbReference>
<proteinExistence type="predicted"/>
<dbReference type="EMBL" id="UYJE01007041">
    <property type="protein sequence ID" value="VDI51295.1"/>
    <property type="molecule type" value="Genomic_DNA"/>
</dbReference>
<keyword evidence="1" id="KW-0812">Transmembrane</keyword>
<dbReference type="PANTHER" id="PTHR33153:SF3">
    <property type="entry name" value="TRAFFICKING PROTEIN PARTICLE COMPLEX SUBUNIT 11 DOMAIN-CONTAINING PROTEIN"/>
    <property type="match status" value="1"/>
</dbReference>
<dbReference type="Proteomes" id="UP000596742">
    <property type="component" value="Unassembled WGS sequence"/>
</dbReference>
<dbReference type="PANTHER" id="PTHR33153">
    <property type="entry name" value="MYND-TYPE DOMAIN-CONTAINING PROTEIN"/>
    <property type="match status" value="1"/>
</dbReference>
<keyword evidence="1" id="KW-0472">Membrane</keyword>
<organism evidence="3 4">
    <name type="scientific">Mytilus galloprovincialis</name>
    <name type="common">Mediterranean mussel</name>
    <dbReference type="NCBI Taxonomy" id="29158"/>
    <lineage>
        <taxon>Eukaryota</taxon>
        <taxon>Metazoa</taxon>
        <taxon>Spiralia</taxon>
        <taxon>Lophotrochozoa</taxon>
        <taxon>Mollusca</taxon>
        <taxon>Bivalvia</taxon>
        <taxon>Autobranchia</taxon>
        <taxon>Pteriomorphia</taxon>
        <taxon>Mytilida</taxon>
        <taxon>Mytiloidea</taxon>
        <taxon>Mytilidae</taxon>
        <taxon>Mytilinae</taxon>
        <taxon>Mytilus</taxon>
    </lineage>
</organism>